<evidence type="ECO:0000313" key="1">
    <source>
        <dbReference type="EMBL" id="GAG64463.1"/>
    </source>
</evidence>
<gene>
    <name evidence="1" type="ORF">S01H4_14803</name>
</gene>
<name>X0ZVG6_9ZZZZ</name>
<organism evidence="1">
    <name type="scientific">marine sediment metagenome</name>
    <dbReference type="NCBI Taxonomy" id="412755"/>
    <lineage>
        <taxon>unclassified sequences</taxon>
        <taxon>metagenomes</taxon>
        <taxon>ecological metagenomes</taxon>
    </lineage>
</organism>
<reference evidence="1" key="1">
    <citation type="journal article" date="2014" name="Front. Microbiol.">
        <title>High frequency of phylogenetically diverse reductive dehalogenase-homologous genes in deep subseafloor sedimentary metagenomes.</title>
        <authorList>
            <person name="Kawai M."/>
            <person name="Futagami T."/>
            <person name="Toyoda A."/>
            <person name="Takaki Y."/>
            <person name="Nishi S."/>
            <person name="Hori S."/>
            <person name="Arai W."/>
            <person name="Tsubouchi T."/>
            <person name="Morono Y."/>
            <person name="Uchiyama I."/>
            <person name="Ito T."/>
            <person name="Fujiyama A."/>
            <person name="Inagaki F."/>
            <person name="Takami H."/>
        </authorList>
    </citation>
    <scope>NUCLEOTIDE SEQUENCE</scope>
    <source>
        <strain evidence="1">Expedition CK06-06</strain>
    </source>
</reference>
<dbReference type="AlphaFoldDB" id="X0ZVG6"/>
<accession>X0ZVG6</accession>
<sequence>LDFLKENPKDEEITEIFNGCWNRTFELDAISLSFLEYASKRFCKEKLIDLKIEHLNKEKSDFQFLLEIPRLKFTDKLNAFFNKIRTKLPCYFEDVFENKLDQIKIYEQFVYLLHLLQLGKIKYQKDTNTLYL</sequence>
<comment type="caution">
    <text evidence="1">The sequence shown here is derived from an EMBL/GenBank/DDBJ whole genome shotgun (WGS) entry which is preliminary data.</text>
</comment>
<proteinExistence type="predicted"/>
<dbReference type="EMBL" id="BART01006485">
    <property type="protein sequence ID" value="GAG64463.1"/>
    <property type="molecule type" value="Genomic_DNA"/>
</dbReference>
<feature type="non-terminal residue" evidence="1">
    <location>
        <position position="1"/>
    </location>
</feature>
<protein>
    <submittedName>
        <fullName evidence="1">Uncharacterized protein</fullName>
    </submittedName>
</protein>